<keyword evidence="9" id="KW-0489">Methyltransferase</keyword>
<organism evidence="13 14">
    <name type="scientific">bacterium (Candidatus Blackallbacteria) CG17_big_fil_post_rev_8_21_14_2_50_48_46</name>
    <dbReference type="NCBI Taxonomy" id="2014261"/>
    <lineage>
        <taxon>Bacteria</taxon>
        <taxon>Candidatus Blackallbacteria</taxon>
    </lineage>
</organism>
<evidence type="ECO:0000256" key="10">
    <source>
        <dbReference type="SAM" id="Phobius"/>
    </source>
</evidence>
<feature type="domain" description="Prepilin peptidase A24 N-terminal" evidence="12">
    <location>
        <begin position="15"/>
        <end position="151"/>
    </location>
</feature>
<dbReference type="EC" id="2.1.1.-" evidence="9"/>
<evidence type="ECO:0000256" key="9">
    <source>
        <dbReference type="RuleBase" id="RU003794"/>
    </source>
</evidence>
<feature type="transmembrane region" description="Helical" evidence="10">
    <location>
        <begin position="7"/>
        <end position="29"/>
    </location>
</feature>
<keyword evidence="3" id="KW-1003">Cell membrane</keyword>
<gene>
    <name evidence="13" type="ORF">COW36_23220</name>
</gene>
<dbReference type="Gene3D" id="1.20.120.1220">
    <property type="match status" value="1"/>
</dbReference>
<dbReference type="EC" id="3.4.23.43" evidence="9"/>
<dbReference type="EMBL" id="PFFQ01000065">
    <property type="protein sequence ID" value="PIW13956.1"/>
    <property type="molecule type" value="Genomic_DNA"/>
</dbReference>
<dbReference type="AlphaFoldDB" id="A0A2M7FXS9"/>
<keyword evidence="9" id="KW-0645">Protease</keyword>
<dbReference type="PANTHER" id="PTHR30487:SF0">
    <property type="entry name" value="PREPILIN LEADER PEPTIDASE_N-METHYLTRANSFERASE-RELATED"/>
    <property type="match status" value="1"/>
</dbReference>
<feature type="transmembrane region" description="Helical" evidence="10">
    <location>
        <begin position="183"/>
        <end position="201"/>
    </location>
</feature>
<keyword evidence="9" id="KW-0511">Multifunctional enzyme</keyword>
<keyword evidence="5 9" id="KW-0812">Transmembrane</keyword>
<dbReference type="PRINTS" id="PR00864">
    <property type="entry name" value="PREPILNPTASE"/>
</dbReference>
<dbReference type="GO" id="GO:0032259">
    <property type="term" value="P:methylation"/>
    <property type="evidence" value="ECO:0007669"/>
    <property type="project" value="UniProtKB-KW"/>
</dbReference>
<dbReference type="GO" id="GO:0008168">
    <property type="term" value="F:methyltransferase activity"/>
    <property type="evidence" value="ECO:0007669"/>
    <property type="project" value="UniProtKB-KW"/>
</dbReference>
<evidence type="ECO:0000256" key="3">
    <source>
        <dbReference type="ARBA" id="ARBA00022475"/>
    </source>
</evidence>
<evidence type="ECO:0000313" key="13">
    <source>
        <dbReference type="EMBL" id="PIW13956.1"/>
    </source>
</evidence>
<evidence type="ECO:0000259" key="12">
    <source>
        <dbReference type="Pfam" id="PF06750"/>
    </source>
</evidence>
<evidence type="ECO:0000256" key="2">
    <source>
        <dbReference type="ARBA" id="ARBA00005801"/>
    </source>
</evidence>
<keyword evidence="7 10" id="KW-0472">Membrane</keyword>
<keyword evidence="9" id="KW-0808">Transferase</keyword>
<keyword evidence="4" id="KW-0997">Cell inner membrane</keyword>
<dbReference type="Proteomes" id="UP000231019">
    <property type="component" value="Unassembled WGS sequence"/>
</dbReference>
<dbReference type="PANTHER" id="PTHR30487">
    <property type="entry name" value="TYPE 4 PREPILIN-LIKE PROTEINS LEADER PEPTIDE-PROCESSING ENZYME"/>
    <property type="match status" value="1"/>
</dbReference>
<comment type="similarity">
    <text evidence="2 8">Belongs to the peptidase A24 family.</text>
</comment>
<comment type="subcellular location">
    <subcellularLocation>
        <location evidence="1">Cell inner membrane</location>
        <topology evidence="1">Multi-pass membrane protein</topology>
    </subcellularLocation>
    <subcellularLocation>
        <location evidence="9">Cell membrane</location>
        <topology evidence="9">Multi-pass membrane protein</topology>
    </subcellularLocation>
</comment>
<dbReference type="InterPro" id="IPR000045">
    <property type="entry name" value="Prepilin_IV_endopep_pep"/>
</dbReference>
<comment type="caution">
    <text evidence="13">The sequence shown here is derived from an EMBL/GenBank/DDBJ whole genome shotgun (WGS) entry which is preliminary data.</text>
</comment>
<evidence type="ECO:0000259" key="11">
    <source>
        <dbReference type="Pfam" id="PF01478"/>
    </source>
</evidence>
<evidence type="ECO:0000313" key="14">
    <source>
        <dbReference type="Proteomes" id="UP000231019"/>
    </source>
</evidence>
<comment type="catalytic activity">
    <reaction evidence="9">
        <text>Typically cleaves a -Gly-|-Phe- bond to release an N-terminal, basic peptide of 5-8 residues from type IV prepilin, and then N-methylates the new N-terminal amino group, the methyl donor being S-adenosyl-L-methionine.</text>
        <dbReference type="EC" id="3.4.23.43"/>
    </reaction>
</comment>
<reference evidence="13 14" key="1">
    <citation type="submission" date="2017-09" db="EMBL/GenBank/DDBJ databases">
        <title>Depth-based differentiation of microbial function through sediment-hosted aquifers and enrichment of novel symbionts in the deep terrestrial subsurface.</title>
        <authorList>
            <person name="Probst A.J."/>
            <person name="Ladd B."/>
            <person name="Jarett J.K."/>
            <person name="Geller-Mcgrath D.E."/>
            <person name="Sieber C.M."/>
            <person name="Emerson J.B."/>
            <person name="Anantharaman K."/>
            <person name="Thomas B.C."/>
            <person name="Malmstrom R."/>
            <person name="Stieglmeier M."/>
            <person name="Klingl A."/>
            <person name="Woyke T."/>
            <person name="Ryan C.M."/>
            <person name="Banfield J.F."/>
        </authorList>
    </citation>
    <scope>NUCLEOTIDE SEQUENCE [LARGE SCALE GENOMIC DNA]</scope>
    <source>
        <strain evidence="13">CG17_big_fil_post_rev_8_21_14_2_50_48_46</strain>
    </source>
</reference>
<dbReference type="InterPro" id="IPR050882">
    <property type="entry name" value="Prepilin_peptidase/N-MTase"/>
</dbReference>
<dbReference type="InterPro" id="IPR010627">
    <property type="entry name" value="Prepilin_pept_A24_N"/>
</dbReference>
<dbReference type="GO" id="GO:0006465">
    <property type="term" value="P:signal peptide processing"/>
    <property type="evidence" value="ECO:0007669"/>
    <property type="project" value="TreeGrafter"/>
</dbReference>
<dbReference type="GO" id="GO:0005886">
    <property type="term" value="C:plasma membrane"/>
    <property type="evidence" value="ECO:0007669"/>
    <property type="project" value="UniProtKB-SubCell"/>
</dbReference>
<comment type="function">
    <text evidence="9">Plays an essential role in type IV pili and type II pseudopili formation by proteolytically removing the leader sequence from substrate proteins and subsequently monomethylating the alpha-amino group of the newly exposed N-terminal phenylalanine.</text>
</comment>
<protein>
    <recommendedName>
        <fullName evidence="9">Prepilin leader peptidase/N-methyltransferase</fullName>
        <ecNumber evidence="9">2.1.1.-</ecNumber>
        <ecNumber evidence="9">3.4.23.43</ecNumber>
    </recommendedName>
</protein>
<feature type="domain" description="Prepilin type IV endopeptidase peptidase" evidence="11">
    <location>
        <begin position="165"/>
        <end position="272"/>
    </location>
</feature>
<feature type="transmembrane region" description="Helical" evidence="10">
    <location>
        <begin position="56"/>
        <end position="79"/>
    </location>
</feature>
<evidence type="ECO:0000256" key="5">
    <source>
        <dbReference type="ARBA" id="ARBA00022692"/>
    </source>
</evidence>
<name>A0A2M7FXS9_9BACT</name>
<evidence type="ECO:0000256" key="4">
    <source>
        <dbReference type="ARBA" id="ARBA00022519"/>
    </source>
</evidence>
<evidence type="ECO:0000256" key="8">
    <source>
        <dbReference type="RuleBase" id="RU003793"/>
    </source>
</evidence>
<dbReference type="GO" id="GO:0004190">
    <property type="term" value="F:aspartic-type endopeptidase activity"/>
    <property type="evidence" value="ECO:0007669"/>
    <property type="project" value="UniProtKB-EC"/>
</dbReference>
<keyword evidence="6 10" id="KW-1133">Transmembrane helix</keyword>
<feature type="transmembrane region" description="Helical" evidence="10">
    <location>
        <begin position="207"/>
        <end position="231"/>
    </location>
</feature>
<evidence type="ECO:0000256" key="1">
    <source>
        <dbReference type="ARBA" id="ARBA00004429"/>
    </source>
</evidence>
<dbReference type="Pfam" id="PF06750">
    <property type="entry name" value="A24_N_bact"/>
    <property type="match status" value="1"/>
</dbReference>
<accession>A0A2M7FXS9</accession>
<dbReference type="InterPro" id="IPR014032">
    <property type="entry name" value="Peptidase_A24A_bac"/>
</dbReference>
<feature type="transmembrane region" description="Helical" evidence="10">
    <location>
        <begin position="243"/>
        <end position="276"/>
    </location>
</feature>
<evidence type="ECO:0000256" key="7">
    <source>
        <dbReference type="ARBA" id="ARBA00023136"/>
    </source>
</evidence>
<dbReference type="Pfam" id="PF01478">
    <property type="entry name" value="Peptidase_A24"/>
    <property type="match status" value="1"/>
</dbReference>
<evidence type="ECO:0000256" key="6">
    <source>
        <dbReference type="ARBA" id="ARBA00022989"/>
    </source>
</evidence>
<keyword evidence="9" id="KW-0378">Hydrolase</keyword>
<sequence>MPKALNFIAPFFIFLLGSIVGSFLNVVIYRLPEALLKNYDETETQEETSEQIPQNIFFRIFWALKYIGLDIFWMLQYFIQDFPKEFLLSLKAVSFPASRCPKCLKDIAWYDNIPILSWFILRGKCRNCSAPFSFRYPLNEFICGLLFLYAFSITGFQGDFLAWAFFLSVLWVIFWIDLDHQFIFNVTTYPSIFLGIVYNVSKGLTSHTLWGVLIGLSLFELIVFLAIVLLRREEGMGGGDVRLVMVLGAWLGPIKLGSALALAFIVGSIAGIILLVRKRESIPFSFGPALVLGGVISMRLGEKLWAWYIYSIYGNSMTSLTGLI</sequence>
<proteinExistence type="inferred from homology"/>